<feature type="transmembrane region" description="Helical" evidence="1">
    <location>
        <begin position="27"/>
        <end position="44"/>
    </location>
</feature>
<evidence type="ECO:0000256" key="1">
    <source>
        <dbReference type="SAM" id="Phobius"/>
    </source>
</evidence>
<protein>
    <submittedName>
        <fullName evidence="2">Uncharacterized protein</fullName>
    </submittedName>
</protein>
<dbReference type="KEGG" id="fcl:A4G17_07255"/>
<evidence type="ECO:0000313" key="3">
    <source>
        <dbReference type="EMBL" id="RPE96325.1"/>
    </source>
</evidence>
<feature type="transmembrane region" description="Helical" evidence="1">
    <location>
        <begin position="64"/>
        <end position="81"/>
    </location>
</feature>
<accession>A0AAE6X6L6</accession>
<evidence type="ECO:0000313" key="4">
    <source>
        <dbReference type="Proteomes" id="UP000276901"/>
    </source>
</evidence>
<keyword evidence="1" id="KW-1133">Transmembrane helix</keyword>
<gene>
    <name evidence="2" type="ORF">A4G17_07255</name>
    <name evidence="3" type="ORF">EDC49_0715</name>
</gene>
<dbReference type="AlphaFoldDB" id="A0AAE6X6L6"/>
<reference evidence="3 4" key="2">
    <citation type="submission" date="2018-11" db="EMBL/GenBank/DDBJ databases">
        <title>Genomic Encyclopedia of Type Strains, Phase IV (KMG-IV): sequencing the most valuable type-strain genomes for metagenomic binning, comparative biology and taxonomic classification.</title>
        <authorList>
            <person name="Goeker M."/>
        </authorList>
    </citation>
    <scope>NUCLEOTIDE SEQUENCE [LARGE SCALE GENOMIC DNA]</scope>
    <source>
        <strain evidence="3 4">DSM 25797</strain>
    </source>
</reference>
<keyword evidence="4" id="KW-1185">Reference proteome</keyword>
<keyword evidence="1" id="KW-0812">Transmembrane</keyword>
<dbReference type="Proteomes" id="UP000502287">
    <property type="component" value="Chromosome"/>
</dbReference>
<keyword evidence="1" id="KW-0472">Membrane</keyword>
<dbReference type="RefSeq" id="WP_123956223.1">
    <property type="nucleotide sequence ID" value="NZ_CP015029.1"/>
</dbReference>
<reference evidence="2 5" key="1">
    <citation type="submission" date="2016-03" db="EMBL/GenBank/DDBJ databases">
        <authorList>
            <person name="Hansen M.J."/>
            <person name="Bojesen A.M."/>
            <person name="Planet P."/>
        </authorList>
    </citation>
    <scope>NUCLEOTIDE SEQUENCE [LARGE SCALE GENOMIC DNA]</scope>
    <source>
        <strain evidence="2 5">HPA 21</strain>
    </source>
</reference>
<evidence type="ECO:0000313" key="5">
    <source>
        <dbReference type="Proteomes" id="UP000502287"/>
    </source>
</evidence>
<name>A0AAE6X6L6_9PAST</name>
<evidence type="ECO:0000313" key="2">
    <source>
        <dbReference type="EMBL" id="QIM65247.1"/>
    </source>
</evidence>
<organism evidence="2 5">
    <name type="scientific">Frederiksenia canicola</name>
    <dbReference type="NCBI Taxonomy" id="123824"/>
    <lineage>
        <taxon>Bacteria</taxon>
        <taxon>Pseudomonadati</taxon>
        <taxon>Pseudomonadota</taxon>
        <taxon>Gammaproteobacteria</taxon>
        <taxon>Pasteurellales</taxon>
        <taxon>Pasteurellaceae</taxon>
        <taxon>Frederiksenia</taxon>
    </lineage>
</organism>
<proteinExistence type="predicted"/>
<sequence length="111" mass="13104">MQQQNNKVTWAQTVRDVLNTAMNRGQLPLLFILLGCLLVLYRLPEEKLSLLVFKIVQGLKDGSLVGYTLFVLILIVWYWDARKIRRKYAELSTQYQKLQQKTYQKQVKSKK</sequence>
<dbReference type="EMBL" id="CP015029">
    <property type="protein sequence ID" value="QIM65247.1"/>
    <property type="molecule type" value="Genomic_DNA"/>
</dbReference>
<dbReference type="Proteomes" id="UP000276901">
    <property type="component" value="Unassembled WGS sequence"/>
</dbReference>
<dbReference type="EMBL" id="RKQT01000001">
    <property type="protein sequence ID" value="RPE96325.1"/>
    <property type="molecule type" value="Genomic_DNA"/>
</dbReference>